<evidence type="ECO:0000313" key="4">
    <source>
        <dbReference type="Proteomes" id="UP000008370"/>
    </source>
</evidence>
<feature type="transmembrane region" description="Helical" evidence="2">
    <location>
        <begin position="159"/>
        <end position="181"/>
    </location>
</feature>
<keyword evidence="2" id="KW-0812">Transmembrane</keyword>
<evidence type="ECO:0000256" key="2">
    <source>
        <dbReference type="SAM" id="Phobius"/>
    </source>
</evidence>
<keyword evidence="2" id="KW-0472">Membrane</keyword>
<evidence type="ECO:0000313" key="3">
    <source>
        <dbReference type="EMBL" id="EKM53840.1"/>
    </source>
</evidence>
<feature type="compositionally biased region" description="Polar residues" evidence="1">
    <location>
        <begin position="291"/>
        <end position="304"/>
    </location>
</feature>
<dbReference type="KEGG" id="pco:PHACADRAFT_148656"/>
<evidence type="ECO:0000256" key="1">
    <source>
        <dbReference type="SAM" id="MobiDB-lite"/>
    </source>
</evidence>
<dbReference type="Proteomes" id="UP000008370">
    <property type="component" value="Unassembled WGS sequence"/>
</dbReference>
<proteinExistence type="predicted"/>
<organism evidence="3 4">
    <name type="scientific">Phanerochaete carnosa (strain HHB-10118-sp)</name>
    <name type="common">White-rot fungus</name>
    <name type="synonym">Peniophora carnosa</name>
    <dbReference type="NCBI Taxonomy" id="650164"/>
    <lineage>
        <taxon>Eukaryota</taxon>
        <taxon>Fungi</taxon>
        <taxon>Dikarya</taxon>
        <taxon>Basidiomycota</taxon>
        <taxon>Agaricomycotina</taxon>
        <taxon>Agaricomycetes</taxon>
        <taxon>Polyporales</taxon>
        <taxon>Phanerochaetaceae</taxon>
        <taxon>Phanerochaete</taxon>
    </lineage>
</organism>
<dbReference type="GeneID" id="18908763"/>
<accession>K5W405</accession>
<keyword evidence="4" id="KW-1185">Reference proteome</keyword>
<dbReference type="HOGENOM" id="CLU_850235_0_0_1"/>
<dbReference type="OrthoDB" id="3265734at2759"/>
<name>K5W405_PHACS</name>
<reference evidence="3 4" key="1">
    <citation type="journal article" date="2012" name="BMC Genomics">
        <title>Comparative genomics of the white-rot fungi, Phanerochaete carnosa and P. chrysosporium, to elucidate the genetic basis of the distinct wood types they colonize.</title>
        <authorList>
            <person name="Suzuki H."/>
            <person name="MacDonald J."/>
            <person name="Syed K."/>
            <person name="Salamov A."/>
            <person name="Hori C."/>
            <person name="Aerts A."/>
            <person name="Henrissat B."/>
            <person name="Wiebenga A."/>
            <person name="vanKuyk P.A."/>
            <person name="Barry K."/>
            <person name="Lindquist E."/>
            <person name="LaButti K."/>
            <person name="Lapidus A."/>
            <person name="Lucas S."/>
            <person name="Coutinho P."/>
            <person name="Gong Y."/>
            <person name="Samejima M."/>
            <person name="Mahadevan R."/>
            <person name="Abou-Zaid M."/>
            <person name="de Vries R.P."/>
            <person name="Igarashi K."/>
            <person name="Yadav J.S."/>
            <person name="Grigoriev I.V."/>
            <person name="Master E.R."/>
        </authorList>
    </citation>
    <scope>NUCLEOTIDE SEQUENCE [LARGE SCALE GENOMIC DNA]</scope>
    <source>
        <strain evidence="3 4">HHB-10118-sp</strain>
    </source>
</reference>
<dbReference type="EMBL" id="JH930474">
    <property type="protein sequence ID" value="EKM53840.1"/>
    <property type="molecule type" value="Genomic_DNA"/>
</dbReference>
<dbReference type="InParanoid" id="K5W405"/>
<dbReference type="Gene3D" id="2.60.120.260">
    <property type="entry name" value="Galactose-binding domain-like"/>
    <property type="match status" value="1"/>
</dbReference>
<keyword evidence="2" id="KW-1133">Transmembrane helix</keyword>
<feature type="region of interest" description="Disordered" evidence="1">
    <location>
        <begin position="291"/>
        <end position="322"/>
    </location>
</feature>
<dbReference type="AlphaFoldDB" id="K5W405"/>
<sequence>MQAIIVDNTNPEIDYLTGWYNETTHTSDYNQTTAYSGNPNSEFQFTFNGTSIAIYGCILPNNTAVSTYSLDTAASVTYTNKNSTEYMAKQLFYQSSNVPDGEHTLVVNAPDAVIGLPWTTYCFDYLTYVPSASDASTGQPSSSSGPPAASPGKASNLKVILPAVLVPSLVIIVLLFVALYAQRTRLSRLRVRAKQASTPYTQTSLLHRVSAPVTLDTKVTEDPSIFSPDILSPRPDSSYTSDFQVYQPTIAELGSAASMDQDRLPNARPLLPSTGGRSMVEVMRSLVSQQDLSTRQQAVPQSAAENIISDLDAPPTYTSGPN</sequence>
<dbReference type="RefSeq" id="XP_007398517.1">
    <property type="nucleotide sequence ID" value="XM_007398455.1"/>
</dbReference>
<gene>
    <name evidence="3" type="ORF">PHACADRAFT_148656</name>
</gene>
<protein>
    <submittedName>
        <fullName evidence="3">Uncharacterized protein</fullName>
    </submittedName>
</protein>